<organism evidence="2 3">
    <name type="scientific">Sphaerosporella brunnea</name>
    <dbReference type="NCBI Taxonomy" id="1250544"/>
    <lineage>
        <taxon>Eukaryota</taxon>
        <taxon>Fungi</taxon>
        <taxon>Dikarya</taxon>
        <taxon>Ascomycota</taxon>
        <taxon>Pezizomycotina</taxon>
        <taxon>Pezizomycetes</taxon>
        <taxon>Pezizales</taxon>
        <taxon>Pyronemataceae</taxon>
        <taxon>Sphaerosporella</taxon>
    </lineage>
</organism>
<name>A0A5J5F7L6_9PEZI</name>
<dbReference type="InParanoid" id="A0A5J5F7L6"/>
<evidence type="ECO:0000259" key="1">
    <source>
        <dbReference type="PROSITE" id="PS50181"/>
    </source>
</evidence>
<evidence type="ECO:0000313" key="3">
    <source>
        <dbReference type="Proteomes" id="UP000326924"/>
    </source>
</evidence>
<keyword evidence="3" id="KW-1185">Reference proteome</keyword>
<dbReference type="Proteomes" id="UP000326924">
    <property type="component" value="Unassembled WGS sequence"/>
</dbReference>
<sequence>MSLNDLPAELLLNILSHLDNLDPLSSANRTLSITVASYQASQLRGRLSRIQRDLELLVTIWPPPTFFHQPRQHRQQPTIRTRSELTQVLCDPRMIPRAEAYIHDLETKSQTAAQVAQQILSLNLITTTNPEFLRTIVLQLWSAQQRYAHDVDGYVASLHERWCFGDLLVRDRYLAALPEDVKRGMDLVYEAVGRFLRPPFGRRGPGGEGMALQRIIARGGMQDVLAMLQQRGGGGR</sequence>
<accession>A0A5J5F7L6</accession>
<feature type="domain" description="F-box" evidence="1">
    <location>
        <begin position="1"/>
        <end position="22"/>
    </location>
</feature>
<protein>
    <recommendedName>
        <fullName evidence="1">F-box domain-containing protein</fullName>
    </recommendedName>
</protein>
<reference evidence="2 3" key="1">
    <citation type="submission" date="2019-09" db="EMBL/GenBank/DDBJ databases">
        <title>Draft genome of the ectomycorrhizal ascomycete Sphaerosporella brunnea.</title>
        <authorList>
            <consortium name="DOE Joint Genome Institute"/>
            <person name="Benucci G.M."/>
            <person name="Marozzi G."/>
            <person name="Antonielli L."/>
            <person name="Sanchez S."/>
            <person name="Marco P."/>
            <person name="Wang X."/>
            <person name="Falini L.B."/>
            <person name="Barry K."/>
            <person name="Haridas S."/>
            <person name="Lipzen A."/>
            <person name="Labutti K."/>
            <person name="Grigoriev I.V."/>
            <person name="Murat C."/>
            <person name="Martin F."/>
            <person name="Albertini E."/>
            <person name="Donnini D."/>
            <person name="Bonito G."/>
        </authorList>
    </citation>
    <scope>NUCLEOTIDE SEQUENCE [LARGE SCALE GENOMIC DNA]</scope>
    <source>
        <strain evidence="2 3">Sb_GMNB300</strain>
    </source>
</reference>
<dbReference type="AlphaFoldDB" id="A0A5J5F7L6"/>
<proteinExistence type="predicted"/>
<dbReference type="InterPro" id="IPR001810">
    <property type="entry name" value="F-box_dom"/>
</dbReference>
<dbReference type="PROSITE" id="PS50181">
    <property type="entry name" value="FBOX"/>
    <property type="match status" value="1"/>
</dbReference>
<dbReference type="OrthoDB" id="5292297at2759"/>
<gene>
    <name evidence="2" type="ORF">FN846DRAFT_1019068</name>
</gene>
<evidence type="ECO:0000313" key="2">
    <source>
        <dbReference type="EMBL" id="KAA8913047.1"/>
    </source>
</evidence>
<comment type="caution">
    <text evidence="2">The sequence shown here is derived from an EMBL/GenBank/DDBJ whole genome shotgun (WGS) entry which is preliminary data.</text>
</comment>
<dbReference type="EMBL" id="VXIS01000018">
    <property type="protein sequence ID" value="KAA8913047.1"/>
    <property type="molecule type" value="Genomic_DNA"/>
</dbReference>